<evidence type="ECO:0000313" key="2">
    <source>
        <dbReference type="Proteomes" id="UP000005113"/>
    </source>
</evidence>
<dbReference type="RefSeq" id="WP_002660843.1">
    <property type="nucleotide sequence ID" value="NZ_JH719942.1"/>
</dbReference>
<accession>J0PB75</accession>
<reference evidence="2" key="1">
    <citation type="journal article" date="2012" name="Stand. Genomic Sci.">
        <title>Permanent draft genome sequence of the gliding predator Saprospira grandis strain Sa g1 (= HR1).</title>
        <authorList>
            <person name="Mavromatis K."/>
            <person name="Chertkov O."/>
            <person name="Lapidus A."/>
            <person name="Nolan M."/>
            <person name="Lucas S."/>
            <person name="Tice H."/>
            <person name="Del Rio T.G."/>
            <person name="Cheng J.F."/>
            <person name="Han C."/>
            <person name="Tapia R."/>
            <person name="Bruce D."/>
            <person name="Goodwin L.A."/>
            <person name="Pitluck S."/>
            <person name="Huntemann M."/>
            <person name="Liolios K."/>
            <person name="Pagani I."/>
            <person name="Ivanova N."/>
            <person name="Mikhailova N."/>
            <person name="Pati A."/>
            <person name="Chen A."/>
            <person name="Palaniappan K."/>
            <person name="Land M."/>
            <person name="Brambilla E.M."/>
            <person name="Rohde M."/>
            <person name="Spring S."/>
            <person name="Goker M."/>
            <person name="Detter J.C."/>
            <person name="Bristow J."/>
            <person name="Eisen J.A."/>
            <person name="Markowitz V."/>
            <person name="Hugenholtz P."/>
            <person name="Kyrpides N.C."/>
            <person name="Klenk H.P."/>
            <person name="Woyke T."/>
        </authorList>
    </citation>
    <scope>NUCLEOTIDE SEQUENCE [LARGE SCALE GENOMIC DNA]</scope>
    <source>
        <strain evidence="2">DSM 2844</strain>
    </source>
</reference>
<dbReference type="EMBL" id="JH719942">
    <property type="protein sequence ID" value="EJF54902.1"/>
    <property type="molecule type" value="Genomic_DNA"/>
</dbReference>
<protein>
    <recommendedName>
        <fullName evidence="3">Lipoprotein</fullName>
    </recommendedName>
</protein>
<gene>
    <name evidence="1" type="ORF">SapgrDRAFT_3257</name>
</gene>
<dbReference type="HOGENOM" id="CLU_2958118_0_0_10"/>
<name>J0PB75_9BACT</name>
<sequence length="59" mass="7127">MRAVFLLLILTIYSCRHLERKDFFKQKELTLKAEKLLYQYYSLDSMPQCFCEVSLVFIV</sequence>
<dbReference type="AlphaFoldDB" id="J0PB75"/>
<evidence type="ECO:0008006" key="3">
    <source>
        <dbReference type="Google" id="ProtNLM"/>
    </source>
</evidence>
<evidence type="ECO:0000313" key="1">
    <source>
        <dbReference type="EMBL" id="EJF54902.1"/>
    </source>
</evidence>
<proteinExistence type="predicted"/>
<organism evidence="1 2">
    <name type="scientific">Saprospira grandis DSM 2844</name>
    <dbReference type="NCBI Taxonomy" id="694433"/>
    <lineage>
        <taxon>Bacteria</taxon>
        <taxon>Pseudomonadati</taxon>
        <taxon>Bacteroidota</taxon>
        <taxon>Saprospiria</taxon>
        <taxon>Saprospirales</taxon>
        <taxon>Saprospiraceae</taxon>
        <taxon>Saprospira</taxon>
    </lineage>
</organism>
<dbReference type="Proteomes" id="UP000005113">
    <property type="component" value="Unassembled WGS sequence"/>
</dbReference>
<dbReference type="PROSITE" id="PS51257">
    <property type="entry name" value="PROKAR_LIPOPROTEIN"/>
    <property type="match status" value="1"/>
</dbReference>